<dbReference type="EMBL" id="CADIKM010000006">
    <property type="protein sequence ID" value="CAB3784116.1"/>
    <property type="molecule type" value="Genomic_DNA"/>
</dbReference>
<gene>
    <name evidence="3" type="ORF">LMG28138_01741</name>
</gene>
<keyword evidence="4" id="KW-1185">Reference proteome</keyword>
<accession>A0A6S7B121</accession>
<evidence type="ECO:0000256" key="2">
    <source>
        <dbReference type="SAM" id="SignalP"/>
    </source>
</evidence>
<name>A0A6S7B121_9BURK</name>
<organism evidence="3 4">
    <name type="scientific">Pararobbsia alpina</name>
    <dbReference type="NCBI Taxonomy" id="621374"/>
    <lineage>
        <taxon>Bacteria</taxon>
        <taxon>Pseudomonadati</taxon>
        <taxon>Pseudomonadota</taxon>
        <taxon>Betaproteobacteria</taxon>
        <taxon>Burkholderiales</taxon>
        <taxon>Burkholderiaceae</taxon>
        <taxon>Pararobbsia</taxon>
    </lineage>
</organism>
<feature type="chain" id="PRO_5028923420" description="DUF2968 domain-containing protein" evidence="2">
    <location>
        <begin position="27"/>
        <end position="273"/>
    </location>
</feature>
<feature type="signal peptide" evidence="2">
    <location>
        <begin position="1"/>
        <end position="26"/>
    </location>
</feature>
<reference evidence="3 4" key="1">
    <citation type="submission" date="2020-04" db="EMBL/GenBank/DDBJ databases">
        <authorList>
            <person name="De Canck E."/>
        </authorList>
    </citation>
    <scope>NUCLEOTIDE SEQUENCE [LARGE SCALE GENOMIC DNA]</scope>
    <source>
        <strain evidence="3 4">LMG 28138</strain>
    </source>
</reference>
<dbReference type="InterPro" id="IPR021350">
    <property type="entry name" value="DUF2968"/>
</dbReference>
<keyword evidence="2" id="KW-0732">Signal</keyword>
<evidence type="ECO:0000313" key="4">
    <source>
        <dbReference type="Proteomes" id="UP000494115"/>
    </source>
</evidence>
<evidence type="ECO:0008006" key="5">
    <source>
        <dbReference type="Google" id="ProtNLM"/>
    </source>
</evidence>
<dbReference type="AlphaFoldDB" id="A0A6S7B121"/>
<dbReference type="RefSeq" id="WP_175104355.1">
    <property type="nucleotide sequence ID" value="NZ_CADIKM010000006.1"/>
</dbReference>
<sequence>MNDKLTGVRVALIALTALCAANGVEAQTVAADGNSNVVASAVQSASADAAGTSQAVQPADAPLATVSSQTSLADAGAVANADAGAVPGAVASPDASASAADPDAGGTVAELQKLIQTNGVAELRTTHNGSYGASLLFDGNEMTYYVALFQQKNIWRVVKTMNDARADGIYASFVSRTAQLADVEIRRTKLEAQKAYTARLIALSEKRASSLQADLDNQRTQQAEVVARQQDVTQQAVELDSQRRAEQAKLDKLRRQIEQMREQTESGLPRRLR</sequence>
<protein>
    <recommendedName>
        <fullName evidence="5">DUF2968 domain-containing protein</fullName>
    </recommendedName>
</protein>
<proteinExistence type="predicted"/>
<evidence type="ECO:0000256" key="1">
    <source>
        <dbReference type="SAM" id="Coils"/>
    </source>
</evidence>
<dbReference type="Proteomes" id="UP000494115">
    <property type="component" value="Unassembled WGS sequence"/>
</dbReference>
<dbReference type="Pfam" id="PF11180">
    <property type="entry name" value="DUF2968"/>
    <property type="match status" value="1"/>
</dbReference>
<feature type="coiled-coil region" evidence="1">
    <location>
        <begin position="201"/>
        <end position="263"/>
    </location>
</feature>
<evidence type="ECO:0000313" key="3">
    <source>
        <dbReference type="EMBL" id="CAB3784116.1"/>
    </source>
</evidence>
<keyword evidence="1" id="KW-0175">Coiled coil</keyword>